<sequence>MRFATENIREIRRQVYLKAIKRHMLLSCVVVLLKIRRYQHFCALDLLHSYIVMRSSL</sequence>
<dbReference type="AlphaFoldDB" id="A0A0M3IUQ0"/>
<dbReference type="Proteomes" id="UP000036681">
    <property type="component" value="Unplaced"/>
</dbReference>
<name>A0A0M3IUQ0_ASCLU</name>
<keyword evidence="1" id="KW-1185">Reference proteome</keyword>
<organism evidence="1 2">
    <name type="scientific">Ascaris lumbricoides</name>
    <name type="common">Giant roundworm</name>
    <dbReference type="NCBI Taxonomy" id="6252"/>
    <lineage>
        <taxon>Eukaryota</taxon>
        <taxon>Metazoa</taxon>
        <taxon>Ecdysozoa</taxon>
        <taxon>Nematoda</taxon>
        <taxon>Chromadorea</taxon>
        <taxon>Rhabditida</taxon>
        <taxon>Spirurina</taxon>
        <taxon>Ascaridomorpha</taxon>
        <taxon>Ascaridoidea</taxon>
        <taxon>Ascarididae</taxon>
        <taxon>Ascaris</taxon>
    </lineage>
</organism>
<protein>
    <submittedName>
        <fullName evidence="2">Transposase</fullName>
    </submittedName>
</protein>
<proteinExistence type="predicted"/>
<accession>A0A0M3IUQ0</accession>
<evidence type="ECO:0000313" key="1">
    <source>
        <dbReference type="Proteomes" id="UP000036681"/>
    </source>
</evidence>
<dbReference type="WBParaSite" id="ALUE_0002247801-mRNA-1">
    <property type="protein sequence ID" value="ALUE_0002247801-mRNA-1"/>
    <property type="gene ID" value="ALUE_0002247801"/>
</dbReference>
<evidence type="ECO:0000313" key="2">
    <source>
        <dbReference type="WBParaSite" id="ALUE_0002247801-mRNA-1"/>
    </source>
</evidence>
<reference evidence="2" key="1">
    <citation type="submission" date="2017-02" db="UniProtKB">
        <authorList>
            <consortium name="WormBaseParasite"/>
        </authorList>
    </citation>
    <scope>IDENTIFICATION</scope>
</reference>